<dbReference type="AlphaFoldDB" id="A0A2B4RXF4"/>
<comment type="caution">
    <text evidence="1">The sequence shown here is derived from an EMBL/GenBank/DDBJ whole genome shotgun (WGS) entry which is preliminary data.</text>
</comment>
<sequence length="411" mass="46519">MARLNREDRNFTGSLPDLKASVKATEHQTKVIDRKIFIVETHFPKVAAMLQRYAVGTAKLRNKGDELAKTITAYAEEESPSLKQGLTTMSECLSAIQDQRDTEVSKIEEKLVQGLSVYDTKCKQARNDVRVSSSLSTREVKSFENLEKAQMKSTDRTRIARAQAEFQKASGEANRSLRVLREQMNEFESQKMRDVKQIFSEFVVCEMELLARSMELYTRAYQGLMNISEKEDLEEFNKTMTFKPTQWGSAPALSNAGRFLKAGNGVDNVLEEFCQWKKEGCSDYHDVPCNFTSIATQNLAKTKMDPETLVVSFDPATANSLGDIDKEIVQLALKQAEKTLQELGVRVSQGYKLGYELGYIKGVLEHVLKTVPESEDKEAYMNGYVNGYLQGMLHSFKQGELQRGYSDNNRH</sequence>
<keyword evidence="2" id="KW-1185">Reference proteome</keyword>
<dbReference type="PANTHER" id="PTHR21223:SF2">
    <property type="entry name" value="CBY1-INTERACTING BAR DOMAIN-CONTAINING PROTEIN HOMOLOG"/>
    <property type="match status" value="1"/>
</dbReference>
<dbReference type="STRING" id="50429.A0A2B4RXF4"/>
<name>A0A2B4RXF4_STYPI</name>
<dbReference type="GO" id="GO:0060271">
    <property type="term" value="P:cilium assembly"/>
    <property type="evidence" value="ECO:0007669"/>
    <property type="project" value="TreeGrafter"/>
</dbReference>
<dbReference type="Proteomes" id="UP000225706">
    <property type="component" value="Unassembled WGS sequence"/>
</dbReference>
<dbReference type="GO" id="GO:0035869">
    <property type="term" value="C:ciliary transition zone"/>
    <property type="evidence" value="ECO:0007669"/>
    <property type="project" value="TreeGrafter"/>
</dbReference>
<dbReference type="OrthoDB" id="60621at2759"/>
<dbReference type="PANTHER" id="PTHR21223">
    <property type="entry name" value="CBY1-INTERACTING BAR DOMAIN-CONTAINING PROTEIN HOMOLOG"/>
    <property type="match status" value="1"/>
</dbReference>
<dbReference type="Gene3D" id="1.20.1270.60">
    <property type="entry name" value="Arfaptin homology (AH) domain/BAR domain"/>
    <property type="match status" value="1"/>
</dbReference>
<dbReference type="EMBL" id="LSMT01000298">
    <property type="protein sequence ID" value="PFX20935.1"/>
    <property type="molecule type" value="Genomic_DNA"/>
</dbReference>
<evidence type="ECO:0000313" key="1">
    <source>
        <dbReference type="EMBL" id="PFX20935.1"/>
    </source>
</evidence>
<dbReference type="SUPFAM" id="SSF103657">
    <property type="entry name" value="BAR/IMD domain-like"/>
    <property type="match status" value="1"/>
</dbReference>
<dbReference type="InterPro" id="IPR009602">
    <property type="entry name" value="CBAR/FAM92"/>
</dbReference>
<organism evidence="1 2">
    <name type="scientific">Stylophora pistillata</name>
    <name type="common">Smooth cauliflower coral</name>
    <dbReference type="NCBI Taxonomy" id="50429"/>
    <lineage>
        <taxon>Eukaryota</taxon>
        <taxon>Metazoa</taxon>
        <taxon>Cnidaria</taxon>
        <taxon>Anthozoa</taxon>
        <taxon>Hexacorallia</taxon>
        <taxon>Scleractinia</taxon>
        <taxon>Astrocoeniina</taxon>
        <taxon>Pocilloporidae</taxon>
        <taxon>Stylophora</taxon>
    </lineage>
</organism>
<accession>A0A2B4RXF4</accession>
<dbReference type="GO" id="GO:0036064">
    <property type="term" value="C:ciliary basal body"/>
    <property type="evidence" value="ECO:0007669"/>
    <property type="project" value="TreeGrafter"/>
</dbReference>
<reference evidence="2" key="1">
    <citation type="journal article" date="2017" name="bioRxiv">
        <title>Comparative analysis of the genomes of Stylophora pistillata and Acropora digitifera provides evidence for extensive differences between species of corals.</title>
        <authorList>
            <person name="Voolstra C.R."/>
            <person name="Li Y."/>
            <person name="Liew Y.J."/>
            <person name="Baumgarten S."/>
            <person name="Zoccola D."/>
            <person name="Flot J.-F."/>
            <person name="Tambutte S."/>
            <person name="Allemand D."/>
            <person name="Aranda M."/>
        </authorList>
    </citation>
    <scope>NUCLEOTIDE SEQUENCE [LARGE SCALE GENOMIC DNA]</scope>
</reference>
<dbReference type="Pfam" id="PF06730">
    <property type="entry name" value="FAM92"/>
    <property type="match status" value="1"/>
</dbReference>
<dbReference type="InterPro" id="IPR027267">
    <property type="entry name" value="AH/BAR_dom_sf"/>
</dbReference>
<evidence type="ECO:0000313" key="2">
    <source>
        <dbReference type="Proteomes" id="UP000225706"/>
    </source>
</evidence>
<proteinExistence type="predicted"/>
<gene>
    <name evidence="1" type="primary">Fam92a1</name>
    <name evidence="1" type="ORF">AWC38_SpisGene14599</name>
</gene>
<protein>
    <submittedName>
        <fullName evidence="1">Protein FAM92A1</fullName>
    </submittedName>
</protein>